<keyword evidence="1" id="KW-0449">Lipoprotein</keyword>
<dbReference type="PROSITE" id="PS51257">
    <property type="entry name" value="PROKAR_LIPOPROTEIN"/>
    <property type="match status" value="1"/>
</dbReference>
<dbReference type="InterPro" id="IPR019076">
    <property type="entry name" value="Spore_lipoprot_YhcN/YlaJ-like"/>
</dbReference>
<accession>A0A1H3JWW1</accession>
<sequence>MKNRVHILILIIILFIVLILSGCQAARKPSPNNIMEEENITGEREITEANKDVIKGEAVADTLVDLTGIDDATVMFWHNKAIVAVNVSEGEEGVISEELRKKIIDTVKTFDAEVSEIDITADKKLFYRLDDIQQAMIRGKQSKTVNQDIEDIIRAIAKKK</sequence>
<dbReference type="EMBL" id="FNQE01000001">
    <property type="protein sequence ID" value="SDY43754.1"/>
    <property type="molecule type" value="Genomic_DNA"/>
</dbReference>
<dbReference type="AlphaFoldDB" id="A0A1H3JWW1"/>
<gene>
    <name evidence="1" type="ORF">SAMN05660462_00028</name>
</gene>
<protein>
    <submittedName>
        <fullName evidence="1">Sporulation lipoprotein, YhcN/YlaJ family</fullName>
    </submittedName>
</protein>
<organism evidence="1 2">
    <name type="scientific">Proteiniborus ethanoligenes</name>
    <dbReference type="NCBI Taxonomy" id="415015"/>
    <lineage>
        <taxon>Bacteria</taxon>
        <taxon>Bacillati</taxon>
        <taxon>Bacillota</taxon>
        <taxon>Clostridia</taxon>
        <taxon>Eubacteriales</taxon>
        <taxon>Proteiniborus</taxon>
    </lineage>
</organism>
<evidence type="ECO:0000313" key="2">
    <source>
        <dbReference type="Proteomes" id="UP000198625"/>
    </source>
</evidence>
<name>A0A1H3JWW1_9FIRM</name>
<dbReference type="STRING" id="415015.SAMN05660462_00028"/>
<reference evidence="1 2" key="1">
    <citation type="submission" date="2016-10" db="EMBL/GenBank/DDBJ databases">
        <authorList>
            <person name="de Groot N.N."/>
        </authorList>
    </citation>
    <scope>NUCLEOTIDE SEQUENCE [LARGE SCALE GENOMIC DNA]</scope>
    <source>
        <strain evidence="1 2">DSM 21650</strain>
    </source>
</reference>
<evidence type="ECO:0000313" key="1">
    <source>
        <dbReference type="EMBL" id="SDY43754.1"/>
    </source>
</evidence>
<keyword evidence="2" id="KW-1185">Reference proteome</keyword>
<dbReference type="RefSeq" id="WP_091725541.1">
    <property type="nucleotide sequence ID" value="NZ_FNQE01000001.1"/>
</dbReference>
<dbReference type="Proteomes" id="UP000198625">
    <property type="component" value="Unassembled WGS sequence"/>
</dbReference>
<dbReference type="OrthoDB" id="9894693at2"/>
<proteinExistence type="predicted"/>
<dbReference type="Pfam" id="PF09580">
    <property type="entry name" value="Spore_YhcN_YlaJ"/>
    <property type="match status" value="1"/>
</dbReference>